<evidence type="ECO:0008006" key="5">
    <source>
        <dbReference type="Google" id="ProtNLM"/>
    </source>
</evidence>
<accession>A0A4Q0AIB5</accession>
<dbReference type="InterPro" id="IPR038109">
    <property type="entry name" value="DNA_bind_recomb_sf"/>
</dbReference>
<dbReference type="EMBL" id="SCKX01000001">
    <property type="protein sequence ID" value="RWZ78749.1"/>
    <property type="molecule type" value="Genomic_DNA"/>
</dbReference>
<dbReference type="InterPro" id="IPR025827">
    <property type="entry name" value="Zn_ribbon_recom_dom"/>
</dbReference>
<evidence type="ECO:0000313" key="3">
    <source>
        <dbReference type="EMBL" id="RWZ78749.1"/>
    </source>
</evidence>
<feature type="domain" description="Recombinase" evidence="1">
    <location>
        <begin position="3"/>
        <end position="78"/>
    </location>
</feature>
<feature type="domain" description="Recombinase zinc beta ribbon" evidence="2">
    <location>
        <begin position="92"/>
        <end position="150"/>
    </location>
</feature>
<protein>
    <recommendedName>
        <fullName evidence="5">Recombinase domain-containing protein</fullName>
    </recommendedName>
</protein>
<dbReference type="Pfam" id="PF07508">
    <property type="entry name" value="Recombinase"/>
    <property type="match status" value="1"/>
</dbReference>
<dbReference type="Gene3D" id="3.90.1750.20">
    <property type="entry name" value="Putative Large Serine Recombinase, Chain B, Domain 2"/>
    <property type="match status" value="1"/>
</dbReference>
<evidence type="ECO:0000313" key="4">
    <source>
        <dbReference type="Proteomes" id="UP000289257"/>
    </source>
</evidence>
<dbReference type="Pfam" id="PF13408">
    <property type="entry name" value="Zn_ribbon_recom"/>
    <property type="match status" value="1"/>
</dbReference>
<comment type="caution">
    <text evidence="3">The sequence shown here is derived from an EMBL/GenBank/DDBJ whole genome shotgun (WGS) entry which is preliminary data.</text>
</comment>
<gene>
    <name evidence="3" type="ORF">EOT05_03300</name>
</gene>
<keyword evidence="4" id="KW-1185">Reference proteome</keyword>
<dbReference type="GO" id="GO:0003677">
    <property type="term" value="F:DNA binding"/>
    <property type="evidence" value="ECO:0007669"/>
    <property type="project" value="InterPro"/>
</dbReference>
<dbReference type="InterPro" id="IPR011109">
    <property type="entry name" value="DNA_bind_recombinase_dom"/>
</dbReference>
<reference evidence="3" key="1">
    <citation type="submission" date="2019-01" db="EMBL/GenBank/DDBJ databases">
        <title>Genomic signatures and co-occurrence patterns of the ultra-small Saccharimodia (Patescibacteria phylum) suggest a symbiotic lifestyle.</title>
        <authorList>
            <person name="Lemos L."/>
            <person name="Medeiros J."/>
            <person name="Andreote F."/>
            <person name="Fernandes G."/>
            <person name="Varani A."/>
            <person name="Oliveira G."/>
            <person name="Pylro V."/>
        </authorList>
    </citation>
    <scope>NUCLEOTIDE SEQUENCE [LARGE SCALE GENOMIC DNA]</scope>
    <source>
        <strain evidence="3">AMD02</strain>
    </source>
</reference>
<organism evidence="3 4">
    <name type="scientific">Candidatus Microsaccharimonas sossegonensis</name>
    <dbReference type="NCBI Taxonomy" id="2506948"/>
    <lineage>
        <taxon>Bacteria</taxon>
        <taxon>Candidatus Saccharimonadota</taxon>
        <taxon>Candidatus Saccharimonadia</taxon>
        <taxon>Candidatus Saccharimonadales</taxon>
        <taxon>Candidatus Saccharimonadaceae</taxon>
        <taxon>Candidatus Microsaccharimonas</taxon>
    </lineage>
</organism>
<name>A0A4Q0AIB5_9BACT</name>
<proteinExistence type="predicted"/>
<evidence type="ECO:0000259" key="2">
    <source>
        <dbReference type="Pfam" id="PF13408"/>
    </source>
</evidence>
<dbReference type="Proteomes" id="UP000289257">
    <property type="component" value="Unassembled WGS sequence"/>
</dbReference>
<sequence length="206" mass="23712">MFTLFATGAYSCESLRRKIAEELKTDISKSRVHDILRNKFYIGIIVDKKGDGKEYVHSYQQLVSRELFDVVQDVLDGNRLGKRRFIGIPFIYRGLITCADCGCAVTTEYRERDQQNGNKHTYHFYHCTNARKKHKKNTYVTQDDLTVQFMQVFNAFKQIPAEEIARLETEIQSSHQAETAFKMICSKSSDQSVMTISTVSVLSLTQ</sequence>
<evidence type="ECO:0000259" key="1">
    <source>
        <dbReference type="Pfam" id="PF07508"/>
    </source>
</evidence>
<dbReference type="AlphaFoldDB" id="A0A4Q0AIB5"/>
<dbReference type="GO" id="GO:0000150">
    <property type="term" value="F:DNA strand exchange activity"/>
    <property type="evidence" value="ECO:0007669"/>
    <property type="project" value="InterPro"/>
</dbReference>